<dbReference type="EMBL" id="CP038149">
    <property type="protein sequence ID" value="QBR00318.1"/>
    <property type="molecule type" value="Genomic_DNA"/>
</dbReference>
<keyword evidence="1" id="KW-1133">Transmembrane helix</keyword>
<evidence type="ECO:0000313" key="2">
    <source>
        <dbReference type="EMBL" id="QBR00318.1"/>
    </source>
</evidence>
<dbReference type="RefSeq" id="WP_134753869.1">
    <property type="nucleotide sequence ID" value="NZ_CP038149.1"/>
</dbReference>
<dbReference type="Proteomes" id="UP000295727">
    <property type="component" value="Chromosome 2"/>
</dbReference>
<organism evidence="2 3">
    <name type="scientific">Paraburkholderia pallida</name>
    <dbReference type="NCBI Taxonomy" id="2547399"/>
    <lineage>
        <taxon>Bacteria</taxon>
        <taxon>Pseudomonadati</taxon>
        <taxon>Pseudomonadota</taxon>
        <taxon>Betaproteobacteria</taxon>
        <taxon>Burkholderiales</taxon>
        <taxon>Burkholderiaceae</taxon>
        <taxon>Paraburkholderia</taxon>
    </lineage>
</organism>
<keyword evidence="1" id="KW-0472">Membrane</keyword>
<keyword evidence="3" id="KW-1185">Reference proteome</keyword>
<protein>
    <submittedName>
        <fullName evidence="2">Uncharacterized protein</fullName>
    </submittedName>
</protein>
<proteinExistence type="predicted"/>
<dbReference type="OrthoDB" id="9105829at2"/>
<reference evidence="2 3" key="1">
    <citation type="submission" date="2019-03" db="EMBL/GenBank/DDBJ databases">
        <title>Paraburkholderia sp. 7MH5, isolated from subtropical forest soil.</title>
        <authorList>
            <person name="Gao Z.-H."/>
            <person name="Qiu L.-H."/>
        </authorList>
    </citation>
    <scope>NUCLEOTIDE SEQUENCE [LARGE SCALE GENOMIC DNA]</scope>
    <source>
        <strain evidence="2 3">7MH5</strain>
    </source>
</reference>
<accession>A0A4P7CXX1</accession>
<keyword evidence="1" id="KW-0812">Transmembrane</keyword>
<feature type="transmembrane region" description="Helical" evidence="1">
    <location>
        <begin position="61"/>
        <end position="85"/>
    </location>
</feature>
<gene>
    <name evidence="2" type="ORF">E1956_25005</name>
</gene>
<name>A0A4P7CXX1_9BURK</name>
<dbReference type="AlphaFoldDB" id="A0A4P7CXX1"/>
<dbReference type="KEGG" id="ppai:E1956_25005"/>
<sequence>MKRVRVVLELLLVLVLALPVFVVVTRIDAIPAWLYSDRGYATLEPLFNLFGAVGIEGHEDVIVSVLLALSLVISGAMVAVSAALLQHRRRSQHRADG</sequence>
<evidence type="ECO:0000313" key="3">
    <source>
        <dbReference type="Proteomes" id="UP000295727"/>
    </source>
</evidence>
<evidence type="ECO:0000256" key="1">
    <source>
        <dbReference type="SAM" id="Phobius"/>
    </source>
</evidence>